<reference evidence="9 10" key="1">
    <citation type="submission" date="2014-08" db="EMBL/GenBank/DDBJ databases">
        <title>Genomic and Phenotypic Diversity of Colwellia psychrerythraea strains from Disparate Marine Basins.</title>
        <authorList>
            <person name="Techtmann S.M."/>
            <person name="Stelling S.C."/>
            <person name="Utturkar S.M."/>
            <person name="Alshibli N."/>
            <person name="Harris A."/>
            <person name="Brown S.D."/>
            <person name="Hazen T.C."/>
        </authorList>
    </citation>
    <scope>NUCLEOTIDE SEQUENCE [LARGE SCALE GENOMIC DNA]</scope>
    <source>
        <strain evidence="9 10">GAB14E</strain>
    </source>
</reference>
<dbReference type="SUPFAM" id="SSF55874">
    <property type="entry name" value="ATPase domain of HSP90 chaperone/DNA topoisomerase II/histidine kinase"/>
    <property type="match status" value="1"/>
</dbReference>
<dbReference type="SUPFAM" id="SSF63829">
    <property type="entry name" value="Calcium-dependent phosphotriesterase"/>
    <property type="match status" value="3"/>
</dbReference>
<evidence type="ECO:0000256" key="1">
    <source>
        <dbReference type="ARBA" id="ARBA00000085"/>
    </source>
</evidence>
<dbReference type="InterPro" id="IPR035965">
    <property type="entry name" value="PAS-like_dom_sf"/>
</dbReference>
<dbReference type="AlphaFoldDB" id="A0A099KZK0"/>
<feature type="domain" description="Histidine kinase" evidence="7">
    <location>
        <begin position="996"/>
        <end position="1229"/>
    </location>
</feature>
<dbReference type="InterPro" id="IPR036890">
    <property type="entry name" value="HATPase_C_sf"/>
</dbReference>
<dbReference type="Gene3D" id="2.130.10.10">
    <property type="entry name" value="YVTN repeat-like/Quinoprotein amine dehydrogenase"/>
    <property type="match status" value="3"/>
</dbReference>
<dbReference type="Pfam" id="PF02518">
    <property type="entry name" value="HATPase_c"/>
    <property type="match status" value="1"/>
</dbReference>
<dbReference type="PATRIC" id="fig|28229.3.peg.1915"/>
<organism evidence="9 10">
    <name type="scientific">Colwellia psychrerythraea</name>
    <name type="common">Vibrio psychroerythus</name>
    <dbReference type="NCBI Taxonomy" id="28229"/>
    <lineage>
        <taxon>Bacteria</taxon>
        <taxon>Pseudomonadati</taxon>
        <taxon>Pseudomonadota</taxon>
        <taxon>Gammaproteobacteria</taxon>
        <taxon>Alteromonadales</taxon>
        <taxon>Colwelliaceae</taxon>
        <taxon>Colwellia</taxon>
    </lineage>
</organism>
<dbReference type="PROSITE" id="PS50109">
    <property type="entry name" value="HIS_KIN"/>
    <property type="match status" value="1"/>
</dbReference>
<dbReference type="InterPro" id="IPR011123">
    <property type="entry name" value="Y_Y_Y"/>
</dbReference>
<comment type="caution">
    <text evidence="9">The sequence shown here is derived from an EMBL/GenBank/DDBJ whole genome shotgun (WGS) entry which is preliminary data.</text>
</comment>
<dbReference type="InterPro" id="IPR005467">
    <property type="entry name" value="His_kinase_dom"/>
</dbReference>
<protein>
    <recommendedName>
        <fullName evidence="2">histidine kinase</fullName>
        <ecNumber evidence="2">2.7.13.3</ecNumber>
    </recommendedName>
</protein>
<evidence type="ECO:0000259" key="7">
    <source>
        <dbReference type="PROSITE" id="PS50109"/>
    </source>
</evidence>
<keyword evidence="5" id="KW-0812">Transmembrane</keyword>
<name>A0A099KZK0_COLPS</name>
<dbReference type="InterPro" id="IPR013655">
    <property type="entry name" value="PAS_fold_3"/>
</dbReference>
<dbReference type="InterPro" id="IPR036097">
    <property type="entry name" value="HisK_dim/P_sf"/>
</dbReference>
<dbReference type="Proteomes" id="UP000029868">
    <property type="component" value="Unassembled WGS sequence"/>
</dbReference>
<evidence type="ECO:0000313" key="9">
    <source>
        <dbReference type="EMBL" id="KGJ95058.1"/>
    </source>
</evidence>
<dbReference type="InterPro" id="IPR003594">
    <property type="entry name" value="HATPase_dom"/>
</dbReference>
<dbReference type="InterPro" id="IPR011110">
    <property type="entry name" value="Reg_prop"/>
</dbReference>
<accession>A0A099KZK0</accession>
<keyword evidence="5" id="KW-0472">Membrane</keyword>
<dbReference type="OrthoDB" id="9772100at2"/>
<feature type="chain" id="PRO_5001957729" description="histidine kinase" evidence="6">
    <location>
        <begin position="20"/>
        <end position="1231"/>
    </location>
</feature>
<feature type="signal peptide" evidence="6">
    <location>
        <begin position="1"/>
        <end position="19"/>
    </location>
</feature>
<evidence type="ECO:0000256" key="5">
    <source>
        <dbReference type="SAM" id="Phobius"/>
    </source>
</evidence>
<keyword evidence="9" id="KW-0418">Kinase</keyword>
<dbReference type="PROSITE" id="PS50113">
    <property type="entry name" value="PAC"/>
    <property type="match status" value="1"/>
</dbReference>
<evidence type="ECO:0000256" key="6">
    <source>
        <dbReference type="SAM" id="SignalP"/>
    </source>
</evidence>
<keyword evidence="5" id="KW-1133">Transmembrane helix</keyword>
<keyword evidence="4" id="KW-0175">Coiled coil</keyword>
<evidence type="ECO:0000259" key="8">
    <source>
        <dbReference type="PROSITE" id="PS50113"/>
    </source>
</evidence>
<keyword evidence="6" id="KW-0732">Signal</keyword>
<dbReference type="RefSeq" id="WP_033081929.1">
    <property type="nucleotide sequence ID" value="NZ_JQEC01000016.1"/>
</dbReference>
<dbReference type="CDD" id="cd00130">
    <property type="entry name" value="PAS"/>
    <property type="match status" value="1"/>
</dbReference>
<evidence type="ECO:0000256" key="4">
    <source>
        <dbReference type="SAM" id="Coils"/>
    </source>
</evidence>
<keyword evidence="9" id="KW-0808">Transferase</keyword>
<evidence type="ECO:0000313" key="10">
    <source>
        <dbReference type="Proteomes" id="UP000029868"/>
    </source>
</evidence>
<dbReference type="Pfam" id="PF07495">
    <property type="entry name" value="Y_Y_Y"/>
    <property type="match status" value="1"/>
</dbReference>
<dbReference type="Gene3D" id="3.30.450.20">
    <property type="entry name" value="PAS domain"/>
    <property type="match status" value="1"/>
</dbReference>
<dbReference type="EC" id="2.7.13.3" evidence="2"/>
<proteinExistence type="predicted"/>
<dbReference type="InterPro" id="IPR013783">
    <property type="entry name" value="Ig-like_fold"/>
</dbReference>
<dbReference type="InterPro" id="IPR000700">
    <property type="entry name" value="PAS-assoc_C"/>
</dbReference>
<dbReference type="InterPro" id="IPR000014">
    <property type="entry name" value="PAS"/>
</dbReference>
<dbReference type="Pfam" id="PF08447">
    <property type="entry name" value="PAS_3"/>
    <property type="match status" value="1"/>
</dbReference>
<dbReference type="Gene3D" id="2.60.40.10">
    <property type="entry name" value="Immunoglobulins"/>
    <property type="match status" value="1"/>
</dbReference>
<feature type="domain" description="PAC" evidence="8">
    <location>
        <begin position="891"/>
        <end position="944"/>
    </location>
</feature>
<dbReference type="Gene3D" id="1.10.287.130">
    <property type="match status" value="1"/>
</dbReference>
<comment type="catalytic activity">
    <reaction evidence="1">
        <text>ATP + protein L-histidine = ADP + protein N-phospho-L-histidine.</text>
        <dbReference type="EC" id="2.7.13.3"/>
    </reaction>
</comment>
<dbReference type="InterPro" id="IPR003661">
    <property type="entry name" value="HisK_dim/P_dom"/>
</dbReference>
<sequence length="1231" mass="139386">MKLGVLLLCLALINSSSLADTVRFKHYTRADSLSQNVINDIAQDEQGFLWFATQNGLNRFDGFTFEKFVVTNDNNINALSANYIRSLYFQAPHYLWIGYDTKGISRFDLKSGEIKNIDLSTPFGSHNANVIKEITSCDDNIWVASLAGITIIDKHDAIIKDQRVLPQNSPLQSINTIYKDNQGRCLVGTAKGLFVLENNVFTPLIDNLHITTIFQNDDDTYWFGTNNGLYTSLGGVIEDSIVKPVAIKLDNLFITDITELSSGDLWVATRTSGIFTHQKEHGNWQQIQHHSSAPSSLINDNINKIFIDNVNNLWIATSGGGLSQYSPDKAKLGHINDESFNANFNNDVRAISVDNGGYVWLGTNKGLFRWHRESNQLLNTKQLGLPEHFSREFITFIHIDSRNFMWVGTLNSGLYRGALGSNDFKQYLPVEGNDNSFPGNRPITIFEDSSNNIWIGTFHNGLALYSPKGDKFTRFQQGKGLSDISHNKVPAIAEDNQGQIWIASHGEGISILNKSSLEVEKLTKSSHGIIDNVINSIEKDQHGRMWLATDLGLSLVDYDNNHIQNFTTGVGLTDNILYSLQLDHQSNLWIGTNSGMIKFNTNTFSVEAFGEQDGTQHQEFNTTAKTIDQYGRIYLGGLNGFNQFIPSTVTTVIQTPKVEFNQFYLQNKKLESQASLPASPLIDRASYSKNLSIKTSDLLDIGFAAFNVKNPENINFYYRLLPLDNEWYPVQKGKNSASYYRLPEGDYQFEVKATYNQGTDSSSIKTLALTVIAPWWQTKYAYTVYIAMVLLVIALIFVLIYRKRQIELTYYKQIHESQQRLSLALWGSGDSLWHWNINKGEVVREQIFKDKTIPHTTSFSLEALADFVHPEDLSRVRESLINTINGDIELYQVDYRMKGPEDQWNWVLDRGQVNEFDDKNKAIEIVGTTQDISKLKKAQTELFELNNELEQRVETRTLAIELSNKQLANTIEQLEATKNKLVQMEKMSALTNLVCGIAHEINTPLSIVKTSLTFLQEEDEALTSALESGKLSREKFTRYKENSPQANKLCIDNVNKAIKLIDEFKRISIREHDYNFEKINLSNLIETIIKSYEFKASSMSVKLNYILPQDLFIHSSIQAIEDVLAELIDNSLQHAFQYSLPNDNNILIELVEHNEEYTILQYQDNGCGLNPENTEHVFEPFNSNCLGTEGLGLGLNMAYNIITSILDGEIQQLDSPTGTCFRLIVKNRHDK</sequence>
<dbReference type="SUPFAM" id="SSF47384">
    <property type="entry name" value="Homodimeric domain of signal transducing histidine kinase"/>
    <property type="match status" value="1"/>
</dbReference>
<dbReference type="Pfam" id="PF07494">
    <property type="entry name" value="Reg_prop"/>
    <property type="match status" value="4"/>
</dbReference>
<dbReference type="PANTHER" id="PTHR43547:SF2">
    <property type="entry name" value="HYBRID SIGNAL TRANSDUCTION HISTIDINE KINASE C"/>
    <property type="match status" value="1"/>
</dbReference>
<dbReference type="SUPFAM" id="SSF55785">
    <property type="entry name" value="PYP-like sensor domain (PAS domain)"/>
    <property type="match status" value="1"/>
</dbReference>
<dbReference type="CDD" id="cd00082">
    <property type="entry name" value="HisKA"/>
    <property type="match status" value="1"/>
</dbReference>
<dbReference type="GO" id="GO:0000155">
    <property type="term" value="F:phosphorelay sensor kinase activity"/>
    <property type="evidence" value="ECO:0007669"/>
    <property type="project" value="InterPro"/>
</dbReference>
<feature type="transmembrane region" description="Helical" evidence="5">
    <location>
        <begin position="780"/>
        <end position="801"/>
    </location>
</feature>
<dbReference type="EMBL" id="JQEC01000016">
    <property type="protein sequence ID" value="KGJ95058.1"/>
    <property type="molecule type" value="Genomic_DNA"/>
</dbReference>
<feature type="coiled-coil region" evidence="4">
    <location>
        <begin position="932"/>
        <end position="987"/>
    </location>
</feature>
<evidence type="ECO:0000256" key="3">
    <source>
        <dbReference type="ARBA" id="ARBA00022553"/>
    </source>
</evidence>
<dbReference type="Gene3D" id="3.30.565.10">
    <property type="entry name" value="Histidine kinase-like ATPase, C-terminal domain"/>
    <property type="match status" value="1"/>
</dbReference>
<dbReference type="SMART" id="SM00387">
    <property type="entry name" value="HATPase_c"/>
    <property type="match status" value="1"/>
</dbReference>
<dbReference type="PANTHER" id="PTHR43547">
    <property type="entry name" value="TWO-COMPONENT HISTIDINE KINASE"/>
    <property type="match status" value="1"/>
</dbReference>
<evidence type="ECO:0000256" key="2">
    <source>
        <dbReference type="ARBA" id="ARBA00012438"/>
    </source>
</evidence>
<gene>
    <name evidence="9" type="ORF">GAB14E_2292</name>
</gene>
<keyword evidence="3" id="KW-0597">Phosphoprotein</keyword>
<dbReference type="InterPro" id="IPR015943">
    <property type="entry name" value="WD40/YVTN_repeat-like_dom_sf"/>
</dbReference>